<accession>A0ABD0NE37</accession>
<keyword evidence="2" id="KW-1185">Reference proteome</keyword>
<dbReference type="EMBL" id="JAMKFB020000022">
    <property type="protein sequence ID" value="KAL0159331.1"/>
    <property type="molecule type" value="Genomic_DNA"/>
</dbReference>
<dbReference type="Proteomes" id="UP001529510">
    <property type="component" value="Unassembled WGS sequence"/>
</dbReference>
<reference evidence="1 2" key="1">
    <citation type="submission" date="2024-05" db="EMBL/GenBank/DDBJ databases">
        <title>Genome sequencing and assembly of Indian major carp, Cirrhinus mrigala (Hamilton, 1822).</title>
        <authorList>
            <person name="Mohindra V."/>
            <person name="Chowdhury L.M."/>
            <person name="Lal K."/>
            <person name="Jena J.K."/>
        </authorList>
    </citation>
    <scope>NUCLEOTIDE SEQUENCE [LARGE SCALE GENOMIC DNA]</scope>
    <source>
        <strain evidence="1">CM1030</strain>
        <tissue evidence="1">Blood</tissue>
    </source>
</reference>
<gene>
    <name evidence="1" type="ORF">M9458_043056</name>
</gene>
<organism evidence="1 2">
    <name type="scientific">Cirrhinus mrigala</name>
    <name type="common">Mrigala</name>
    <dbReference type="NCBI Taxonomy" id="683832"/>
    <lineage>
        <taxon>Eukaryota</taxon>
        <taxon>Metazoa</taxon>
        <taxon>Chordata</taxon>
        <taxon>Craniata</taxon>
        <taxon>Vertebrata</taxon>
        <taxon>Euteleostomi</taxon>
        <taxon>Actinopterygii</taxon>
        <taxon>Neopterygii</taxon>
        <taxon>Teleostei</taxon>
        <taxon>Ostariophysi</taxon>
        <taxon>Cypriniformes</taxon>
        <taxon>Cyprinidae</taxon>
        <taxon>Labeoninae</taxon>
        <taxon>Labeonini</taxon>
        <taxon>Cirrhinus</taxon>
    </lineage>
</organism>
<feature type="non-terminal residue" evidence="1">
    <location>
        <position position="1"/>
    </location>
</feature>
<proteinExistence type="predicted"/>
<protein>
    <submittedName>
        <fullName evidence="1">Uncharacterized protein</fullName>
    </submittedName>
</protein>
<evidence type="ECO:0000313" key="1">
    <source>
        <dbReference type="EMBL" id="KAL0159331.1"/>
    </source>
</evidence>
<name>A0ABD0NE37_CIRMR</name>
<sequence length="67" mass="8241">NQRHMEGKMWLSMQKARWLIFFTESKNRIMWPMRWLMQRVWSRTLTAHSIYMAQEAVKSLFQGLLSH</sequence>
<comment type="caution">
    <text evidence="1">The sequence shown here is derived from an EMBL/GenBank/DDBJ whole genome shotgun (WGS) entry which is preliminary data.</text>
</comment>
<dbReference type="AlphaFoldDB" id="A0ABD0NE37"/>
<evidence type="ECO:0000313" key="2">
    <source>
        <dbReference type="Proteomes" id="UP001529510"/>
    </source>
</evidence>